<accession>A0A0V0TCS5</accession>
<reference evidence="1 2" key="1">
    <citation type="submission" date="2015-01" db="EMBL/GenBank/DDBJ databases">
        <title>Evolution of Trichinella species and genotypes.</title>
        <authorList>
            <person name="Korhonen P.K."/>
            <person name="Edoardo P."/>
            <person name="Giuseppe L.R."/>
            <person name="Gasser R.B."/>
        </authorList>
    </citation>
    <scope>NUCLEOTIDE SEQUENCE [LARGE SCALE GENOMIC DNA]</scope>
    <source>
        <strain evidence="1">ISS417</strain>
    </source>
</reference>
<evidence type="ECO:0000313" key="1">
    <source>
        <dbReference type="EMBL" id="KRX36825.1"/>
    </source>
</evidence>
<name>A0A0V0TCS5_9BILA</name>
<gene>
    <name evidence="1" type="ORF">T05_12558</name>
</gene>
<sequence>MFEPDIRLARYDRLINAVVAQFFHKKFKPNAFLKICFLNLNTLLEFINKSLMNYVNYKY</sequence>
<evidence type="ECO:0000313" key="2">
    <source>
        <dbReference type="Proteomes" id="UP000055048"/>
    </source>
</evidence>
<organism evidence="1 2">
    <name type="scientific">Trichinella murrelli</name>
    <dbReference type="NCBI Taxonomy" id="144512"/>
    <lineage>
        <taxon>Eukaryota</taxon>
        <taxon>Metazoa</taxon>
        <taxon>Ecdysozoa</taxon>
        <taxon>Nematoda</taxon>
        <taxon>Enoplea</taxon>
        <taxon>Dorylaimia</taxon>
        <taxon>Trichinellida</taxon>
        <taxon>Trichinellidae</taxon>
        <taxon>Trichinella</taxon>
    </lineage>
</organism>
<dbReference type="AlphaFoldDB" id="A0A0V0TCS5"/>
<proteinExistence type="predicted"/>
<dbReference type="EMBL" id="JYDJ01000342">
    <property type="protein sequence ID" value="KRX36825.1"/>
    <property type="molecule type" value="Genomic_DNA"/>
</dbReference>
<protein>
    <submittedName>
        <fullName evidence="1">Uncharacterized protein</fullName>
    </submittedName>
</protein>
<keyword evidence="2" id="KW-1185">Reference proteome</keyword>
<comment type="caution">
    <text evidence="1">The sequence shown here is derived from an EMBL/GenBank/DDBJ whole genome shotgun (WGS) entry which is preliminary data.</text>
</comment>
<dbReference type="Proteomes" id="UP000055048">
    <property type="component" value="Unassembled WGS sequence"/>
</dbReference>